<keyword evidence="3" id="KW-1185">Reference proteome</keyword>
<dbReference type="Gene3D" id="1.25.40.420">
    <property type="match status" value="1"/>
</dbReference>
<evidence type="ECO:0000313" key="3">
    <source>
        <dbReference type="Proteomes" id="UP000054359"/>
    </source>
</evidence>
<dbReference type="SUPFAM" id="SSF49599">
    <property type="entry name" value="TRAF domain-like"/>
    <property type="match status" value="1"/>
</dbReference>
<dbReference type="InterPro" id="IPR008974">
    <property type="entry name" value="TRAF-like"/>
</dbReference>
<dbReference type="CDD" id="cd18186">
    <property type="entry name" value="BTB_POZ_ZBTB_KLHL-like"/>
    <property type="match status" value="1"/>
</dbReference>
<dbReference type="Gene3D" id="3.30.710.10">
    <property type="entry name" value="Potassium Channel Kv1.1, Chain A"/>
    <property type="match status" value="2"/>
</dbReference>
<dbReference type="Proteomes" id="UP000054359">
    <property type="component" value="Unassembled WGS sequence"/>
</dbReference>
<dbReference type="AlphaFoldDB" id="A0A087UEF1"/>
<evidence type="ECO:0000313" key="2">
    <source>
        <dbReference type="EMBL" id="KFM75740.1"/>
    </source>
</evidence>
<protein>
    <submittedName>
        <fullName evidence="2">TD and POZ domain-containing protein 1</fullName>
    </submittedName>
</protein>
<feature type="domain" description="BTB" evidence="1">
    <location>
        <begin position="170"/>
        <end position="232"/>
    </location>
</feature>
<dbReference type="PANTHER" id="PTHR24413">
    <property type="entry name" value="SPECKLE-TYPE POZ PROTEIN"/>
    <property type="match status" value="1"/>
</dbReference>
<dbReference type="EMBL" id="KK119453">
    <property type="protein sequence ID" value="KFM75740.1"/>
    <property type="molecule type" value="Genomic_DNA"/>
</dbReference>
<gene>
    <name evidence="2" type="ORF">X975_23053</name>
</gene>
<dbReference type="InterPro" id="IPR011333">
    <property type="entry name" value="SKP1/BTB/POZ_sf"/>
</dbReference>
<proteinExistence type="predicted"/>
<reference evidence="2 3" key="1">
    <citation type="submission" date="2013-11" db="EMBL/GenBank/DDBJ databases">
        <title>Genome sequencing of Stegodyphus mimosarum.</title>
        <authorList>
            <person name="Bechsgaard J."/>
        </authorList>
    </citation>
    <scope>NUCLEOTIDE SEQUENCE [LARGE SCALE GENOMIC DNA]</scope>
</reference>
<dbReference type="STRING" id="407821.A0A087UEF1"/>
<dbReference type="Pfam" id="PF00651">
    <property type="entry name" value="BTB"/>
    <property type="match status" value="2"/>
</dbReference>
<name>A0A087UEF1_STEMI</name>
<evidence type="ECO:0000259" key="1">
    <source>
        <dbReference type="PROSITE" id="PS50097"/>
    </source>
</evidence>
<dbReference type="InterPro" id="IPR000210">
    <property type="entry name" value="BTB/POZ_dom"/>
</dbReference>
<feature type="domain" description="BTB" evidence="1">
    <location>
        <begin position="426"/>
        <end position="490"/>
    </location>
</feature>
<dbReference type="Gene3D" id="2.60.210.10">
    <property type="entry name" value="Apoptosis, Tumor Necrosis Factor Receptor Associated Protein 2, Chain A"/>
    <property type="match status" value="1"/>
</dbReference>
<dbReference type="OrthoDB" id="6435723at2759"/>
<dbReference type="SUPFAM" id="SSF54695">
    <property type="entry name" value="POZ domain"/>
    <property type="match status" value="2"/>
</dbReference>
<feature type="non-terminal residue" evidence="2">
    <location>
        <position position="602"/>
    </location>
</feature>
<dbReference type="SMART" id="SM00225">
    <property type="entry name" value="BTB"/>
    <property type="match status" value="2"/>
</dbReference>
<organism evidence="2 3">
    <name type="scientific">Stegodyphus mimosarum</name>
    <name type="common">African social velvet spider</name>
    <dbReference type="NCBI Taxonomy" id="407821"/>
    <lineage>
        <taxon>Eukaryota</taxon>
        <taxon>Metazoa</taxon>
        <taxon>Ecdysozoa</taxon>
        <taxon>Arthropoda</taxon>
        <taxon>Chelicerata</taxon>
        <taxon>Arachnida</taxon>
        <taxon>Araneae</taxon>
        <taxon>Araneomorphae</taxon>
        <taxon>Entelegynae</taxon>
        <taxon>Eresoidea</taxon>
        <taxon>Eresidae</taxon>
        <taxon>Stegodyphus</taxon>
    </lineage>
</organism>
<accession>A0A087UEF1</accession>
<dbReference type="PROSITE" id="PS50097">
    <property type="entry name" value="BTB"/>
    <property type="match status" value="2"/>
</dbReference>
<sequence>MAERSDATDGFIFTWTIENICMFFSPKFPLKRLTELGIVSSETLISSPSFVLKFLPHIEWDLNLRPSDNVNSEHIDICLHRNSSSPRACEIKWQLKLLSCNGRVIAETNYPQVHTFKPGMSKALSFKLRFQNILKEKLLIKCTLWPVRDKDTEEVISREILSLYENELFTDAELHSRGAAFKTHKAILYARWPKLAEKLSGHPISKCILDVEPSVLEAMIKFAYSGKLDPLNYELSSKLHAAAVQYEFAQLKSKQCSPVCKWKARTRTKQQKISFQWRIQEFSSLTANASLYSDIFPDNILSGCAWQLSLCMMSTSAVVQTFKIFLQKVSRGDSRPIFVKSKINVSTCEETFQTTEFFLQNEIHECAIVTTNPISDLELKCKFHFGDFSTFSEVTYIRCDFSSNRNSICPYFSSDLRNLFKDEIEPDIELISDSTTYRVHRAILCARSPVFCRMFQSESAESSIIICDMNAITTRALLIFLYSGDLAEYTDDYVAKQVYDAAIKYEISTLKAKCISYLHANMTNENVSGVLLFAGGRNETELYRNAQNFLDSCMDEVFATNGWKLLLEYNPHLAATCLQELMMKKRRKRKQTTNGEEASKKK</sequence>